<proteinExistence type="predicted"/>
<accession>A0A498R5V4</accession>
<dbReference type="PIRSF" id="PIRSF015617">
    <property type="entry name" value="Adensltrnsf_CobA"/>
    <property type="match status" value="1"/>
</dbReference>
<keyword evidence="1" id="KW-0808">Transferase</keyword>
<dbReference type="PANTHER" id="PTHR46638">
    <property type="entry name" value="CORRINOID ADENOSYLTRANSFERASE"/>
    <property type="match status" value="1"/>
</dbReference>
<dbReference type="PANTHER" id="PTHR46638:SF1">
    <property type="entry name" value="CORRINOID ADENOSYLTRANSFERASE"/>
    <property type="match status" value="1"/>
</dbReference>
<dbReference type="Pfam" id="PF02572">
    <property type="entry name" value="CobA_CobO_BtuR"/>
    <property type="match status" value="1"/>
</dbReference>
<gene>
    <name evidence="1" type="ORF">LUCI_2071</name>
</gene>
<sequence length="194" mass="21392">MMAIKEPKIYVFTGSGKGKTTAALGMALQTALIERRAVIVQFLKGGGYTGELYAAAWLAPYLEIKQFGYGCPIGEEIRTGRLKCTKCGLCFRENRNPVHQFAPQALAFAARIIAGGQADLLVLDEVSHAIKHNLIRAEAVLELVRQRPPHMTLVFTGRSMPETLREIADCVTECYPVKHPLPLQGIDARHGIEY</sequence>
<dbReference type="AlphaFoldDB" id="A0A498R5V4"/>
<protein>
    <submittedName>
        <fullName evidence="1">Atp:cob(I)alamin adenosyltransferase coba/cobo/butr</fullName>
    </submittedName>
</protein>
<dbReference type="GO" id="GO:0008817">
    <property type="term" value="F:corrinoid adenosyltransferase activity"/>
    <property type="evidence" value="ECO:0007669"/>
    <property type="project" value="InterPro"/>
</dbReference>
<dbReference type="GO" id="GO:0009236">
    <property type="term" value="P:cobalamin biosynthetic process"/>
    <property type="evidence" value="ECO:0007669"/>
    <property type="project" value="InterPro"/>
</dbReference>
<organism evidence="1 2">
    <name type="scientific">Lucifera butyrica</name>
    <dbReference type="NCBI Taxonomy" id="1351585"/>
    <lineage>
        <taxon>Bacteria</taxon>
        <taxon>Bacillati</taxon>
        <taxon>Bacillota</taxon>
        <taxon>Negativicutes</taxon>
        <taxon>Veillonellales</taxon>
        <taxon>Veillonellaceae</taxon>
        <taxon>Lucifera</taxon>
    </lineage>
</organism>
<dbReference type="GO" id="GO:0005524">
    <property type="term" value="F:ATP binding"/>
    <property type="evidence" value="ECO:0007669"/>
    <property type="project" value="InterPro"/>
</dbReference>
<dbReference type="OrthoDB" id="9810309at2"/>
<dbReference type="EMBL" id="UPPP01000068">
    <property type="protein sequence ID" value="VBB06834.1"/>
    <property type="molecule type" value="Genomic_DNA"/>
</dbReference>
<dbReference type="SUPFAM" id="SSF52540">
    <property type="entry name" value="P-loop containing nucleoside triphosphate hydrolases"/>
    <property type="match status" value="1"/>
</dbReference>
<evidence type="ECO:0000313" key="2">
    <source>
        <dbReference type="Proteomes" id="UP000277811"/>
    </source>
</evidence>
<dbReference type="Gene3D" id="3.40.50.300">
    <property type="entry name" value="P-loop containing nucleotide triphosphate hydrolases"/>
    <property type="match status" value="1"/>
</dbReference>
<evidence type="ECO:0000313" key="1">
    <source>
        <dbReference type="EMBL" id="VBB06834.1"/>
    </source>
</evidence>
<dbReference type="InterPro" id="IPR027417">
    <property type="entry name" value="P-loop_NTPase"/>
</dbReference>
<reference evidence="1 2" key="1">
    <citation type="submission" date="2018-06" db="EMBL/GenBank/DDBJ databases">
        <authorList>
            <person name="Strepis N."/>
        </authorList>
    </citation>
    <scope>NUCLEOTIDE SEQUENCE [LARGE SCALE GENOMIC DNA]</scope>
    <source>
        <strain evidence="1">LUCI</strain>
    </source>
</reference>
<keyword evidence="2" id="KW-1185">Reference proteome</keyword>
<dbReference type="RefSeq" id="WP_122627782.1">
    <property type="nucleotide sequence ID" value="NZ_UPPP01000068.1"/>
</dbReference>
<name>A0A498R5V4_9FIRM</name>
<dbReference type="Proteomes" id="UP000277811">
    <property type="component" value="Unassembled WGS sequence"/>
</dbReference>
<dbReference type="InterPro" id="IPR003724">
    <property type="entry name" value="CblAdoTrfase_CobA"/>
</dbReference>